<feature type="transmembrane region" description="Helical" evidence="5">
    <location>
        <begin position="182"/>
        <end position="202"/>
    </location>
</feature>
<feature type="transmembrane region" description="Helical" evidence="5">
    <location>
        <begin position="20"/>
        <end position="42"/>
    </location>
</feature>
<reference evidence="7 8" key="1">
    <citation type="submission" date="2023-11" db="EMBL/GenBank/DDBJ databases">
        <title>Halocaridina rubra genome assembly.</title>
        <authorList>
            <person name="Smith C."/>
        </authorList>
    </citation>
    <scope>NUCLEOTIDE SEQUENCE [LARGE SCALE GENOMIC DNA]</scope>
    <source>
        <strain evidence="7">EP-1</strain>
        <tissue evidence="7">Whole</tissue>
    </source>
</reference>
<evidence type="ECO:0000256" key="2">
    <source>
        <dbReference type="ARBA" id="ARBA00022692"/>
    </source>
</evidence>
<evidence type="ECO:0000313" key="8">
    <source>
        <dbReference type="Proteomes" id="UP001381693"/>
    </source>
</evidence>
<evidence type="ECO:0000256" key="3">
    <source>
        <dbReference type="ARBA" id="ARBA00022989"/>
    </source>
</evidence>
<evidence type="ECO:0000256" key="1">
    <source>
        <dbReference type="ARBA" id="ARBA00004141"/>
    </source>
</evidence>
<sequence length="285" mass="31265">MAILIIPILIICFIPDLKYLAPVSLLASVIQTCGVIIIFYYVVRDLPEVSEQVPAFKGWDTMPLYFGAAIYAFEGIGLVLPLENQMKNPQRFRGPLGVLNIGMFIVVCLFAAMGFFGYLQYGDEAHGSITLNLPPNEGLAQAVKIMIATAVYLTYPLQMYVVYEIFTPSVRDLFEGSAKKAIAEYVMRTALVIITFLLAAAIPNIGLFISLVGAVSSSALALIFPPILEIVTFWPDKGKYNSRLIKSILICLFGLVGFVTGTASSIQAIIKYFVNHEKGPPFVCE</sequence>
<dbReference type="PANTHER" id="PTHR22950:SF349">
    <property type="entry name" value="AMINO ACID TRANSPORTER TRANSMEMBRANE DOMAIN-CONTAINING PROTEIN"/>
    <property type="match status" value="1"/>
</dbReference>
<dbReference type="AlphaFoldDB" id="A0AAN9AA10"/>
<comment type="subcellular location">
    <subcellularLocation>
        <location evidence="1">Membrane</location>
        <topology evidence="1">Multi-pass membrane protein</topology>
    </subcellularLocation>
</comment>
<name>A0AAN9AA10_HALRR</name>
<dbReference type="Proteomes" id="UP001381693">
    <property type="component" value="Unassembled WGS sequence"/>
</dbReference>
<evidence type="ECO:0000259" key="6">
    <source>
        <dbReference type="Pfam" id="PF01490"/>
    </source>
</evidence>
<feature type="transmembrane region" description="Helical" evidence="5">
    <location>
        <begin position="248"/>
        <end position="270"/>
    </location>
</feature>
<dbReference type="GO" id="GO:0005774">
    <property type="term" value="C:vacuolar membrane"/>
    <property type="evidence" value="ECO:0007669"/>
    <property type="project" value="TreeGrafter"/>
</dbReference>
<comment type="caution">
    <text evidence="7">The sequence shown here is derived from an EMBL/GenBank/DDBJ whole genome shotgun (WGS) entry which is preliminary data.</text>
</comment>
<feature type="transmembrane region" description="Helical" evidence="5">
    <location>
        <begin position="62"/>
        <end position="82"/>
    </location>
</feature>
<evidence type="ECO:0000256" key="5">
    <source>
        <dbReference type="SAM" id="Phobius"/>
    </source>
</evidence>
<proteinExistence type="predicted"/>
<dbReference type="GO" id="GO:0015179">
    <property type="term" value="F:L-amino acid transmembrane transporter activity"/>
    <property type="evidence" value="ECO:0007669"/>
    <property type="project" value="TreeGrafter"/>
</dbReference>
<feature type="transmembrane region" description="Helical" evidence="5">
    <location>
        <begin position="139"/>
        <end position="161"/>
    </location>
</feature>
<dbReference type="Pfam" id="PF01490">
    <property type="entry name" value="Aa_trans"/>
    <property type="match status" value="1"/>
</dbReference>
<keyword evidence="4 5" id="KW-0472">Membrane</keyword>
<organism evidence="7 8">
    <name type="scientific">Halocaridina rubra</name>
    <name type="common">Hawaiian red shrimp</name>
    <dbReference type="NCBI Taxonomy" id="373956"/>
    <lineage>
        <taxon>Eukaryota</taxon>
        <taxon>Metazoa</taxon>
        <taxon>Ecdysozoa</taxon>
        <taxon>Arthropoda</taxon>
        <taxon>Crustacea</taxon>
        <taxon>Multicrustacea</taxon>
        <taxon>Malacostraca</taxon>
        <taxon>Eumalacostraca</taxon>
        <taxon>Eucarida</taxon>
        <taxon>Decapoda</taxon>
        <taxon>Pleocyemata</taxon>
        <taxon>Caridea</taxon>
        <taxon>Atyoidea</taxon>
        <taxon>Atyidae</taxon>
        <taxon>Halocaridina</taxon>
    </lineage>
</organism>
<keyword evidence="2 5" id="KW-0812">Transmembrane</keyword>
<protein>
    <recommendedName>
        <fullName evidence="6">Amino acid transporter transmembrane domain-containing protein</fullName>
    </recommendedName>
</protein>
<evidence type="ECO:0000313" key="7">
    <source>
        <dbReference type="EMBL" id="KAK7079824.1"/>
    </source>
</evidence>
<dbReference type="InterPro" id="IPR013057">
    <property type="entry name" value="AA_transpt_TM"/>
</dbReference>
<keyword evidence="8" id="KW-1185">Reference proteome</keyword>
<evidence type="ECO:0000256" key="4">
    <source>
        <dbReference type="ARBA" id="ARBA00023136"/>
    </source>
</evidence>
<feature type="transmembrane region" description="Helical" evidence="5">
    <location>
        <begin position="208"/>
        <end position="228"/>
    </location>
</feature>
<feature type="domain" description="Amino acid transporter transmembrane" evidence="6">
    <location>
        <begin position="1"/>
        <end position="266"/>
    </location>
</feature>
<dbReference type="EMBL" id="JAXCGZ010006362">
    <property type="protein sequence ID" value="KAK7079824.1"/>
    <property type="molecule type" value="Genomic_DNA"/>
</dbReference>
<gene>
    <name evidence="7" type="ORF">SK128_017929</name>
</gene>
<dbReference type="PANTHER" id="PTHR22950">
    <property type="entry name" value="AMINO ACID TRANSPORTER"/>
    <property type="match status" value="1"/>
</dbReference>
<accession>A0AAN9AA10</accession>
<feature type="transmembrane region" description="Helical" evidence="5">
    <location>
        <begin position="94"/>
        <end position="119"/>
    </location>
</feature>
<keyword evidence="3 5" id="KW-1133">Transmembrane helix</keyword>